<dbReference type="SUPFAM" id="SSF48508">
    <property type="entry name" value="Nuclear receptor ligand-binding domain"/>
    <property type="match status" value="1"/>
</dbReference>
<evidence type="ECO:0000256" key="5">
    <source>
        <dbReference type="ARBA" id="ARBA00023015"/>
    </source>
</evidence>
<name>O96562_TRICY</name>
<evidence type="ECO:0000256" key="10">
    <source>
        <dbReference type="RuleBase" id="RU004334"/>
    </source>
</evidence>
<protein>
    <submittedName>
        <fullName evidence="14">Retinoic acid X receptor</fullName>
    </submittedName>
</protein>
<dbReference type="PANTHER" id="PTHR24083">
    <property type="entry name" value="NUCLEAR HORMONE RECEPTOR"/>
    <property type="match status" value="1"/>
</dbReference>
<feature type="compositionally biased region" description="Polar residues" evidence="11">
    <location>
        <begin position="1"/>
        <end position="12"/>
    </location>
</feature>
<keyword evidence="2 10" id="KW-0479">Metal-binding</keyword>
<keyword evidence="8 10" id="KW-0675">Receptor</keyword>
<dbReference type="PRINTS" id="PR00545">
    <property type="entry name" value="RETINOIDXR"/>
</dbReference>
<keyword evidence="9 10" id="KW-0539">Nucleus</keyword>
<comment type="subcellular location">
    <subcellularLocation>
        <location evidence="1 10">Nucleus</location>
    </subcellularLocation>
</comment>
<dbReference type="InterPro" id="IPR000536">
    <property type="entry name" value="Nucl_hrmn_rcpt_lig-bd"/>
</dbReference>
<dbReference type="Pfam" id="PF00105">
    <property type="entry name" value="zf-C4"/>
    <property type="match status" value="1"/>
</dbReference>
<evidence type="ECO:0000256" key="7">
    <source>
        <dbReference type="ARBA" id="ARBA00023163"/>
    </source>
</evidence>
<dbReference type="InterPro" id="IPR050274">
    <property type="entry name" value="Nuclear_hormone_rcpt_NR2"/>
</dbReference>
<dbReference type="FunFam" id="3.30.50.10:FF:000006">
    <property type="entry name" value="Nuclear receptor subfamily 5 group A member"/>
    <property type="match status" value="1"/>
</dbReference>
<evidence type="ECO:0000256" key="2">
    <source>
        <dbReference type="ARBA" id="ARBA00022723"/>
    </source>
</evidence>
<dbReference type="Gene3D" id="3.30.50.10">
    <property type="entry name" value="Erythroid Transcription Factor GATA-1, subunit A"/>
    <property type="match status" value="1"/>
</dbReference>
<evidence type="ECO:0000259" key="13">
    <source>
        <dbReference type="PROSITE" id="PS51843"/>
    </source>
</evidence>
<dbReference type="PRINTS" id="PR00047">
    <property type="entry name" value="STROIDFINGER"/>
</dbReference>
<evidence type="ECO:0000256" key="4">
    <source>
        <dbReference type="ARBA" id="ARBA00022833"/>
    </source>
</evidence>
<dbReference type="GO" id="GO:0005634">
    <property type="term" value="C:nucleus"/>
    <property type="evidence" value="ECO:0007669"/>
    <property type="project" value="UniProtKB-SubCell"/>
</dbReference>
<dbReference type="SUPFAM" id="SSF57716">
    <property type="entry name" value="Glucocorticoid receptor-like (DNA-binding domain)"/>
    <property type="match status" value="1"/>
</dbReference>
<dbReference type="AlphaFoldDB" id="O96562"/>
<evidence type="ECO:0000313" key="14">
    <source>
        <dbReference type="EMBL" id="AAC80008.1"/>
    </source>
</evidence>
<dbReference type="InterPro" id="IPR001723">
    <property type="entry name" value="Nuclear_hrmn_rcpt"/>
</dbReference>
<dbReference type="InterPro" id="IPR013088">
    <property type="entry name" value="Znf_NHR/GATA"/>
</dbReference>
<keyword evidence="7 10" id="KW-0804">Transcription</keyword>
<evidence type="ECO:0000259" key="12">
    <source>
        <dbReference type="PROSITE" id="PS51030"/>
    </source>
</evidence>
<proteinExistence type="evidence at transcript level"/>
<dbReference type="PROSITE" id="PS51843">
    <property type="entry name" value="NR_LBD"/>
    <property type="match status" value="1"/>
</dbReference>
<dbReference type="SMART" id="SM00399">
    <property type="entry name" value="ZnF_C4"/>
    <property type="match status" value="1"/>
</dbReference>
<dbReference type="Gene3D" id="1.10.565.10">
    <property type="entry name" value="Retinoid X Receptor"/>
    <property type="match status" value="1"/>
</dbReference>
<reference evidence="14" key="1">
    <citation type="journal article" date="1998" name="Proc. Natl. Acad. Sci. U.S.A.">
        <title>Retinoic acid X receptor in the diploblast, Tripedalia cystophora.</title>
        <authorList>
            <person name="Kostrouch Z."/>
            <person name="Kostrouchova M."/>
            <person name="Love W."/>
            <person name="Jannini E."/>
            <person name="Piatigorsky J."/>
            <person name="Rall J.E."/>
        </authorList>
    </citation>
    <scope>NUCLEOTIDE SEQUENCE</scope>
</reference>
<feature type="region of interest" description="Disordered" evidence="11">
    <location>
        <begin position="178"/>
        <end position="204"/>
    </location>
</feature>
<evidence type="ECO:0000256" key="1">
    <source>
        <dbReference type="ARBA" id="ARBA00004123"/>
    </source>
</evidence>
<comment type="similarity">
    <text evidence="10">Belongs to the nuclear hormone receptor family.</text>
</comment>
<dbReference type="CDD" id="cd06943">
    <property type="entry name" value="NR_LBD_RXR_like"/>
    <property type="match status" value="1"/>
</dbReference>
<keyword evidence="4 10" id="KW-0862">Zinc</keyword>
<dbReference type="CDD" id="cd06969">
    <property type="entry name" value="NR_DBD_NGFI-B"/>
    <property type="match status" value="1"/>
</dbReference>
<dbReference type="EMBL" id="AF091121">
    <property type="protein sequence ID" value="AAC80008.1"/>
    <property type="molecule type" value="mRNA"/>
</dbReference>
<sequence>MAVQCNSSTANDVVSKEVSEETKLQIVKEEETSAPSCDSSVSAMSKEGGLAMVDSCLKEASPLESIHPYSPLASDASGSSTSPIASSSLLQLPSLTADSQRPVQPCSVCSDKAYVKHYGVFACEGCKGFFKRSVRNNRKYSCLGKRHCDTDKKSRNRCQYCRFQKCVQVGMKPEAVQDETLKKERKDYRKRLPSTPKGSPAEVTSSKVDLPMIPIESIIAAETLVDPGIQTFASANTDPIRHVCLAADKQLASLAEWAKRLPHFRDLSIADQVVLLQWSWPELLIGGFCHRSCAVKDGILLSTGLHLTRDNLKKAGVGAIIDKIFSEVIEKMQEIQMDRAEWGCLRAIMLFSPDAKGLTAIDQVENYRELYTSTLEDHVKRKHPEQPDRFTKVILRIPALKSIGLQALEHLYFFKLIGDVPMDTFLLDMLEVDRS</sequence>
<dbReference type="InterPro" id="IPR000003">
    <property type="entry name" value="Retinoid-X_rcpt/HNF4"/>
</dbReference>
<evidence type="ECO:0000256" key="3">
    <source>
        <dbReference type="ARBA" id="ARBA00022771"/>
    </source>
</evidence>
<dbReference type="GO" id="GO:0043565">
    <property type="term" value="F:sequence-specific DNA binding"/>
    <property type="evidence" value="ECO:0007669"/>
    <property type="project" value="InterPro"/>
</dbReference>
<dbReference type="InterPro" id="IPR035500">
    <property type="entry name" value="NHR-like_dom_sf"/>
</dbReference>
<evidence type="ECO:0000256" key="8">
    <source>
        <dbReference type="ARBA" id="ARBA00023170"/>
    </source>
</evidence>
<dbReference type="PROSITE" id="PS51030">
    <property type="entry name" value="NUCLEAR_REC_DBD_2"/>
    <property type="match status" value="1"/>
</dbReference>
<keyword evidence="6 10" id="KW-0238">DNA-binding</keyword>
<dbReference type="Pfam" id="PF00104">
    <property type="entry name" value="Hormone_recep"/>
    <property type="match status" value="1"/>
</dbReference>
<evidence type="ECO:0000256" key="6">
    <source>
        <dbReference type="ARBA" id="ARBA00023125"/>
    </source>
</evidence>
<keyword evidence="3 10" id="KW-0863">Zinc-finger</keyword>
<feature type="region of interest" description="Disordered" evidence="11">
    <location>
        <begin position="1"/>
        <end position="20"/>
    </location>
</feature>
<feature type="domain" description="Nuclear receptor" evidence="12">
    <location>
        <begin position="103"/>
        <end position="178"/>
    </location>
</feature>
<accession>O96562</accession>
<dbReference type="PRINTS" id="PR00398">
    <property type="entry name" value="STRDHORMONER"/>
</dbReference>
<dbReference type="PROSITE" id="PS00031">
    <property type="entry name" value="NUCLEAR_REC_DBD_1"/>
    <property type="match status" value="1"/>
</dbReference>
<evidence type="ECO:0000256" key="11">
    <source>
        <dbReference type="SAM" id="MobiDB-lite"/>
    </source>
</evidence>
<organism evidence="14">
    <name type="scientific">Tripedalia cystophora</name>
    <name type="common">Mangrove box jellyfish</name>
    <dbReference type="NCBI Taxonomy" id="6141"/>
    <lineage>
        <taxon>Eukaryota</taxon>
        <taxon>Metazoa</taxon>
        <taxon>Cnidaria</taxon>
        <taxon>Cubozoa</taxon>
        <taxon>Carybdeida</taxon>
        <taxon>Tripedaliidae</taxon>
        <taxon>Tripedalia</taxon>
    </lineage>
</organism>
<evidence type="ECO:0000256" key="9">
    <source>
        <dbReference type="ARBA" id="ARBA00023242"/>
    </source>
</evidence>
<dbReference type="GO" id="GO:0003707">
    <property type="term" value="F:nuclear steroid receptor activity"/>
    <property type="evidence" value="ECO:0007669"/>
    <property type="project" value="InterPro"/>
</dbReference>
<dbReference type="GO" id="GO:0008270">
    <property type="term" value="F:zinc ion binding"/>
    <property type="evidence" value="ECO:0007669"/>
    <property type="project" value="UniProtKB-KW"/>
</dbReference>
<dbReference type="InterPro" id="IPR001628">
    <property type="entry name" value="Znf_hrmn_rcpt"/>
</dbReference>
<feature type="domain" description="NR LBD" evidence="13">
    <location>
        <begin position="210"/>
        <end position="433"/>
    </location>
</feature>
<dbReference type="SMART" id="SM00430">
    <property type="entry name" value="HOLI"/>
    <property type="match status" value="1"/>
</dbReference>
<keyword evidence="5 10" id="KW-0805">Transcription regulation</keyword>
<dbReference type="FunFam" id="1.10.565.10:FF:000052">
    <property type="entry name" value="Ultraspiracle nuclear receptor"/>
    <property type="match status" value="1"/>
</dbReference>